<sequence length="251" mass="25603">MSQPEQGPMSGRIALVTGASGGIGGALALRLAAAGADLALTYSGHRQAAEGVAEQARALGRRAAVLAADLTDPRIATDLVDQVGTRLGPLDILIANAGTGRQLSWDDDALDVATWDSTMAVNLRAPWLLTRAALPGMVSRGFGRVLYVSSIAALNGGIVGPHYAASKAGLHGLMHHLAGRVAGHGVTVNTIAPALITGTGFFPAAPGEMPMPVPVGRLGRTEDVADLAMAMLTNGYLTNKVVTVDGGLYPT</sequence>
<evidence type="ECO:0000256" key="3">
    <source>
        <dbReference type="RuleBase" id="RU000363"/>
    </source>
</evidence>
<dbReference type="Proteomes" id="UP000642748">
    <property type="component" value="Unassembled WGS sequence"/>
</dbReference>
<dbReference type="GO" id="GO:0006633">
    <property type="term" value="P:fatty acid biosynthetic process"/>
    <property type="evidence" value="ECO:0007669"/>
    <property type="project" value="TreeGrafter"/>
</dbReference>
<protein>
    <submittedName>
        <fullName evidence="4">3-oxoacyl-ACP reductase</fullName>
    </submittedName>
</protein>
<dbReference type="EMBL" id="BONZ01000092">
    <property type="protein sequence ID" value="GIH20265.1"/>
    <property type="molecule type" value="Genomic_DNA"/>
</dbReference>
<dbReference type="GO" id="GO:0048038">
    <property type="term" value="F:quinone binding"/>
    <property type="evidence" value="ECO:0007669"/>
    <property type="project" value="TreeGrafter"/>
</dbReference>
<dbReference type="PRINTS" id="PR00081">
    <property type="entry name" value="GDHRDH"/>
</dbReference>
<proteinExistence type="inferred from homology"/>
<dbReference type="GO" id="GO:0016616">
    <property type="term" value="F:oxidoreductase activity, acting on the CH-OH group of donors, NAD or NADP as acceptor"/>
    <property type="evidence" value="ECO:0007669"/>
    <property type="project" value="TreeGrafter"/>
</dbReference>
<dbReference type="SUPFAM" id="SSF51735">
    <property type="entry name" value="NAD(P)-binding Rossmann-fold domains"/>
    <property type="match status" value="1"/>
</dbReference>
<comment type="similarity">
    <text evidence="1 3">Belongs to the short-chain dehydrogenases/reductases (SDR) family.</text>
</comment>
<reference evidence="4" key="1">
    <citation type="submission" date="2021-01" db="EMBL/GenBank/DDBJ databases">
        <title>Whole genome shotgun sequence of Rugosimonospora africana NBRC 104875.</title>
        <authorList>
            <person name="Komaki H."/>
            <person name="Tamura T."/>
        </authorList>
    </citation>
    <scope>NUCLEOTIDE SEQUENCE</scope>
    <source>
        <strain evidence="4">NBRC 104875</strain>
    </source>
</reference>
<comment type="caution">
    <text evidence="4">The sequence shown here is derived from an EMBL/GenBank/DDBJ whole genome shotgun (WGS) entry which is preliminary data.</text>
</comment>
<dbReference type="InterPro" id="IPR036291">
    <property type="entry name" value="NAD(P)-bd_dom_sf"/>
</dbReference>
<evidence type="ECO:0000256" key="1">
    <source>
        <dbReference type="ARBA" id="ARBA00006484"/>
    </source>
</evidence>
<keyword evidence="5" id="KW-1185">Reference proteome</keyword>
<dbReference type="PROSITE" id="PS00061">
    <property type="entry name" value="ADH_SHORT"/>
    <property type="match status" value="1"/>
</dbReference>
<evidence type="ECO:0000313" key="5">
    <source>
        <dbReference type="Proteomes" id="UP000642748"/>
    </source>
</evidence>
<evidence type="ECO:0000313" key="4">
    <source>
        <dbReference type="EMBL" id="GIH20265.1"/>
    </source>
</evidence>
<dbReference type="AlphaFoldDB" id="A0A8J3QZM6"/>
<dbReference type="CDD" id="cd05233">
    <property type="entry name" value="SDR_c"/>
    <property type="match status" value="1"/>
</dbReference>
<dbReference type="PANTHER" id="PTHR42760">
    <property type="entry name" value="SHORT-CHAIN DEHYDROGENASES/REDUCTASES FAMILY MEMBER"/>
    <property type="match status" value="1"/>
</dbReference>
<keyword evidence="2" id="KW-0560">Oxidoreductase</keyword>
<dbReference type="InterPro" id="IPR002347">
    <property type="entry name" value="SDR_fam"/>
</dbReference>
<organism evidence="4 5">
    <name type="scientific">Rugosimonospora africana</name>
    <dbReference type="NCBI Taxonomy" id="556532"/>
    <lineage>
        <taxon>Bacteria</taxon>
        <taxon>Bacillati</taxon>
        <taxon>Actinomycetota</taxon>
        <taxon>Actinomycetes</taxon>
        <taxon>Micromonosporales</taxon>
        <taxon>Micromonosporaceae</taxon>
        <taxon>Rugosimonospora</taxon>
    </lineage>
</organism>
<dbReference type="PRINTS" id="PR00080">
    <property type="entry name" value="SDRFAMILY"/>
</dbReference>
<gene>
    <name evidence="4" type="ORF">Raf01_84370</name>
</gene>
<dbReference type="Gene3D" id="3.40.50.720">
    <property type="entry name" value="NAD(P)-binding Rossmann-like Domain"/>
    <property type="match status" value="1"/>
</dbReference>
<evidence type="ECO:0000256" key="2">
    <source>
        <dbReference type="ARBA" id="ARBA00023002"/>
    </source>
</evidence>
<name>A0A8J3QZM6_9ACTN</name>
<dbReference type="InterPro" id="IPR020904">
    <property type="entry name" value="Sc_DH/Rdtase_CS"/>
</dbReference>
<accession>A0A8J3QZM6</accession>
<dbReference type="FunFam" id="3.40.50.720:FF:000173">
    <property type="entry name" value="3-oxoacyl-[acyl-carrier protein] reductase"/>
    <property type="match status" value="1"/>
</dbReference>
<dbReference type="PANTHER" id="PTHR42760:SF127">
    <property type="entry name" value="3-KETOACYL-ACYL CARRIER PROTEIN REDUCTASE-RELATED"/>
    <property type="match status" value="1"/>
</dbReference>
<dbReference type="RefSeq" id="WP_239134381.1">
    <property type="nucleotide sequence ID" value="NZ_BONZ01000092.1"/>
</dbReference>
<dbReference type="Pfam" id="PF00106">
    <property type="entry name" value="adh_short"/>
    <property type="match status" value="1"/>
</dbReference>